<reference evidence="2" key="1">
    <citation type="submission" date="2018-12" db="EMBL/GenBank/DDBJ databases">
        <title>Tengunoibacter tsumagoiensis gen. nov., sp. nov., Dictyobacter kobayashii sp. nov., D. alpinus sp. nov., and D. joshuensis sp. nov. and description of Dictyobacteraceae fam. nov. within the order Ktedonobacterales isolated from Tengu-no-mugimeshi.</title>
        <authorList>
            <person name="Wang C.M."/>
            <person name="Zheng Y."/>
            <person name="Sakai Y."/>
            <person name="Toyoda A."/>
            <person name="Minakuchi Y."/>
            <person name="Abe K."/>
            <person name="Yokota A."/>
            <person name="Yabe S."/>
        </authorList>
    </citation>
    <scope>NUCLEOTIDE SEQUENCE [LARGE SCALE GENOMIC DNA]</scope>
    <source>
        <strain evidence="2">Uno11</strain>
    </source>
</reference>
<protein>
    <submittedName>
        <fullName evidence="1">Uncharacterized protein</fullName>
    </submittedName>
</protein>
<comment type="caution">
    <text evidence="1">The sequence shown here is derived from an EMBL/GenBank/DDBJ whole genome shotgun (WGS) entry which is preliminary data.</text>
</comment>
<dbReference type="EMBL" id="BIFS01000002">
    <property type="protein sequence ID" value="GCE22343.1"/>
    <property type="molecule type" value="Genomic_DNA"/>
</dbReference>
<organism evidence="1 2">
    <name type="scientific">Dictyobacter kobayashii</name>
    <dbReference type="NCBI Taxonomy" id="2014872"/>
    <lineage>
        <taxon>Bacteria</taxon>
        <taxon>Bacillati</taxon>
        <taxon>Chloroflexota</taxon>
        <taxon>Ktedonobacteria</taxon>
        <taxon>Ktedonobacterales</taxon>
        <taxon>Dictyobacteraceae</taxon>
        <taxon>Dictyobacter</taxon>
    </lineage>
</organism>
<accession>A0A402ATH8</accession>
<proteinExistence type="predicted"/>
<dbReference type="RefSeq" id="WP_126555044.1">
    <property type="nucleotide sequence ID" value="NZ_BIFS01000002.1"/>
</dbReference>
<dbReference type="OrthoDB" id="9770553at2"/>
<name>A0A402ATH8_9CHLR</name>
<dbReference type="Proteomes" id="UP000287188">
    <property type="component" value="Unassembled WGS sequence"/>
</dbReference>
<gene>
    <name evidence="1" type="ORF">KDK_61430</name>
</gene>
<dbReference type="AlphaFoldDB" id="A0A402ATH8"/>
<evidence type="ECO:0000313" key="1">
    <source>
        <dbReference type="EMBL" id="GCE22343.1"/>
    </source>
</evidence>
<evidence type="ECO:0000313" key="2">
    <source>
        <dbReference type="Proteomes" id="UP000287188"/>
    </source>
</evidence>
<keyword evidence="2" id="KW-1185">Reference proteome</keyword>
<sequence length="85" mass="9380">MVVADFYTNGEYLQKNPGWHIDAAQWKADSVLQMIKRNALSPHTICDIGCAGLARFYVSCNTNCQQKARLWAMTLPAGNCAGQTT</sequence>